<protein>
    <submittedName>
        <fullName evidence="1">Uncharacterized protein</fullName>
    </submittedName>
</protein>
<dbReference type="EMBL" id="JAAKFY010000002">
    <property type="protein sequence ID" value="KAF3860281.1"/>
    <property type="molecule type" value="Genomic_DNA"/>
</dbReference>
<evidence type="ECO:0000313" key="1">
    <source>
        <dbReference type="EMBL" id="KAF3860281.1"/>
    </source>
</evidence>
<organism evidence="1 2">
    <name type="scientific">Dissostichus mawsoni</name>
    <name type="common">Antarctic cod</name>
    <dbReference type="NCBI Taxonomy" id="36200"/>
    <lineage>
        <taxon>Eukaryota</taxon>
        <taxon>Metazoa</taxon>
        <taxon>Chordata</taxon>
        <taxon>Craniata</taxon>
        <taxon>Vertebrata</taxon>
        <taxon>Euteleostomi</taxon>
        <taxon>Actinopterygii</taxon>
        <taxon>Neopterygii</taxon>
        <taxon>Teleostei</taxon>
        <taxon>Neoteleostei</taxon>
        <taxon>Acanthomorphata</taxon>
        <taxon>Eupercaria</taxon>
        <taxon>Perciformes</taxon>
        <taxon>Notothenioidei</taxon>
        <taxon>Nototheniidae</taxon>
        <taxon>Dissostichus</taxon>
    </lineage>
</organism>
<comment type="caution">
    <text evidence="1">The sequence shown here is derived from an EMBL/GenBank/DDBJ whole genome shotgun (WGS) entry which is preliminary data.</text>
</comment>
<reference evidence="1 2" key="1">
    <citation type="submission" date="2020-03" db="EMBL/GenBank/DDBJ databases">
        <title>Dissostichus mawsoni Genome sequencing and assembly.</title>
        <authorList>
            <person name="Park H."/>
        </authorList>
    </citation>
    <scope>NUCLEOTIDE SEQUENCE [LARGE SCALE GENOMIC DNA]</scope>
    <source>
        <strain evidence="1">DM0001</strain>
        <tissue evidence="1">Muscle</tissue>
    </source>
</reference>
<dbReference type="Proteomes" id="UP000518266">
    <property type="component" value="Unassembled WGS sequence"/>
</dbReference>
<proteinExistence type="predicted"/>
<evidence type="ECO:0000313" key="2">
    <source>
        <dbReference type="Proteomes" id="UP000518266"/>
    </source>
</evidence>
<dbReference type="AlphaFoldDB" id="A0A7J5ZGM5"/>
<sequence>MLPSACCASTNSASTRAAIHKMHHLLFVLSAGQQCIREHIK</sequence>
<name>A0A7J5ZGM5_DISMA</name>
<accession>A0A7J5ZGM5</accession>
<gene>
    <name evidence="1" type="ORF">F7725_000536</name>
</gene>
<keyword evidence="2" id="KW-1185">Reference proteome</keyword>